<gene>
    <name evidence="2" type="primary">TBLA0H00830</name>
    <name evidence="2" type="ORF">TBLA_0H00830</name>
</gene>
<evidence type="ECO:0000313" key="3">
    <source>
        <dbReference type="Proteomes" id="UP000002866"/>
    </source>
</evidence>
<name>I2H7M0_HENB6</name>
<dbReference type="OrthoDB" id="4070347at2759"/>
<dbReference type="GeneID" id="14497529"/>
<feature type="region of interest" description="Disordered" evidence="1">
    <location>
        <begin position="658"/>
        <end position="679"/>
    </location>
</feature>
<evidence type="ECO:0000256" key="1">
    <source>
        <dbReference type="SAM" id="MobiDB-lite"/>
    </source>
</evidence>
<dbReference type="GO" id="GO:0003713">
    <property type="term" value="F:transcription coactivator activity"/>
    <property type="evidence" value="ECO:0007669"/>
    <property type="project" value="TreeGrafter"/>
</dbReference>
<protein>
    <submittedName>
        <fullName evidence="2">Uncharacterized protein</fullName>
    </submittedName>
</protein>
<feature type="region of interest" description="Disordered" evidence="1">
    <location>
        <begin position="356"/>
        <end position="396"/>
    </location>
</feature>
<evidence type="ECO:0000313" key="2">
    <source>
        <dbReference type="EMBL" id="CCH62372.1"/>
    </source>
</evidence>
<dbReference type="GO" id="GO:0016592">
    <property type="term" value="C:mediator complex"/>
    <property type="evidence" value="ECO:0007669"/>
    <property type="project" value="TreeGrafter"/>
</dbReference>
<dbReference type="GO" id="GO:0045944">
    <property type="term" value="P:positive regulation of transcription by RNA polymerase II"/>
    <property type="evidence" value="ECO:0007669"/>
    <property type="project" value="TreeGrafter"/>
</dbReference>
<dbReference type="Proteomes" id="UP000002866">
    <property type="component" value="Chromosome 8"/>
</dbReference>
<dbReference type="STRING" id="1071380.I2H7M0"/>
<dbReference type="InParanoid" id="I2H7M0"/>
<organism evidence="2 3">
    <name type="scientific">Henningerozyma blattae (strain ATCC 34711 / CBS 6284 / DSM 70876 / NBRC 10599 / NRRL Y-10934 / UCD 77-7)</name>
    <name type="common">Yeast</name>
    <name type="synonym">Tetrapisispora blattae</name>
    <dbReference type="NCBI Taxonomy" id="1071380"/>
    <lineage>
        <taxon>Eukaryota</taxon>
        <taxon>Fungi</taxon>
        <taxon>Dikarya</taxon>
        <taxon>Ascomycota</taxon>
        <taxon>Saccharomycotina</taxon>
        <taxon>Saccharomycetes</taxon>
        <taxon>Saccharomycetales</taxon>
        <taxon>Saccharomycetaceae</taxon>
        <taxon>Henningerozyma</taxon>
    </lineage>
</organism>
<feature type="compositionally biased region" description="Low complexity" evidence="1">
    <location>
        <begin position="615"/>
        <end position="633"/>
    </location>
</feature>
<reference evidence="2 3" key="1">
    <citation type="journal article" date="2011" name="Proc. Natl. Acad. Sci. U.S.A.">
        <title>Evolutionary erosion of yeast sex chromosomes by mating-type switching accidents.</title>
        <authorList>
            <person name="Gordon J.L."/>
            <person name="Armisen D."/>
            <person name="Proux-Wera E."/>
            <person name="Oheigeartaigh S.S."/>
            <person name="Byrne K.P."/>
            <person name="Wolfe K.H."/>
        </authorList>
    </citation>
    <scope>NUCLEOTIDE SEQUENCE [LARGE SCALE GENOMIC DNA]</scope>
    <source>
        <strain evidence="3">ATCC 34711 / CBS 6284 / DSM 70876 / NBRC 10599 / NRRL Y-10934 / UCD 77-7</strain>
    </source>
</reference>
<keyword evidence="3" id="KW-1185">Reference proteome</keyword>
<dbReference type="AlphaFoldDB" id="I2H7M0"/>
<sequence length="679" mass="77553">MSSAPIPKQINISHALQSTKIQQIRQDIKDWQQMKDLTPEQNLEIENYINSLENAFMLFTKDNEHVEKRMEGVTVADVQLYTGLKKMYIDYLNELIDIKRLKNSQDIVNSANNNDPVQFIIQELPYLEPLDRKKFIENLLSNNNGGLSLIKKDQQIIDGIKNLCLLDSTLIDNLETYLNFLNAIGFTATEVRSILPPELFDTIDRTKQFLMQNQMQSQMNEIDINNNNSNNNANIEPLFSNNTTISSIPRRTVKKSKMPIINDKPLKFVNPTGQSIAQQPSFEQQIQTKQAPKHHIQMQQIQMQTQPIKQMQQPQQIQQMPQMQQFQQIQYLPMEVTDTNQQLSPDVPQQMLLIKDQQPLQSSTEIEPSIPKTDEIKTNQVIEPLESPVEKPVERSIVEEEPKKKISFSKYLKKGDVVSSTNGKRSLGTENIINTTDSKVTKKLKPSTVSLPSSNSNSNDSQSNDSTNNSLPSILKGSDSYTFSEMKKKKKRNIKFVEDSNLVTVFGDDLPNKGLTLSPSSLKKLLKPFKQGEPREIFVSKTFTDNVKELNINTLSKNETFKSINSDISELKYGPVKCETRVPLKFRFNFGNFNPFLDKPAKEPVNNQFEDDDSSNNSNLNNNNSNNGYNGNHSNKRQHQPLIAKAFGRNRLLLRKDRGGLPYKRVPDVVPNNYPPRPK</sequence>
<feature type="region of interest" description="Disordered" evidence="1">
    <location>
        <begin position="438"/>
        <end position="475"/>
    </location>
</feature>
<dbReference type="FunCoup" id="I2H7M0">
    <property type="interactions" value="310"/>
</dbReference>
<proteinExistence type="predicted"/>
<dbReference type="RefSeq" id="XP_004181891.1">
    <property type="nucleotide sequence ID" value="XM_004181843.1"/>
</dbReference>
<dbReference type="KEGG" id="tbl:TBLA_0H00830"/>
<feature type="region of interest" description="Disordered" evidence="1">
    <location>
        <begin position="597"/>
        <end position="636"/>
    </location>
</feature>
<dbReference type="HOGENOM" id="CLU_025953_0_0_1"/>
<accession>I2H7M0</accession>
<dbReference type="OMA" id="AMPSSMI"/>
<dbReference type="EMBL" id="HE806323">
    <property type="protein sequence ID" value="CCH62372.1"/>
    <property type="molecule type" value="Genomic_DNA"/>
</dbReference>
<dbReference type="InterPro" id="IPR051647">
    <property type="entry name" value="Mediator_comp_sub12"/>
</dbReference>
<dbReference type="eggNOG" id="ENOG502QR0S">
    <property type="taxonomic scope" value="Eukaryota"/>
</dbReference>
<feature type="compositionally biased region" description="Low complexity" evidence="1">
    <location>
        <begin position="446"/>
        <end position="471"/>
    </location>
</feature>
<dbReference type="PANTHER" id="PTHR46007">
    <property type="entry name" value="MEDIATOR OF RNA POLYMERASE II TRANSCRIPTION SUBUNIT 12"/>
    <property type="match status" value="1"/>
</dbReference>
<dbReference type="PANTHER" id="PTHR46007:SF11">
    <property type="entry name" value="MEDIATOR OF RNA POLYMERASE II TRANSCRIPTION SUBUNIT 12"/>
    <property type="match status" value="1"/>
</dbReference>